<dbReference type="Pfam" id="PF10060">
    <property type="entry name" value="DUF2298"/>
    <property type="match status" value="1"/>
</dbReference>
<keyword evidence="1" id="KW-0472">Membrane</keyword>
<dbReference type="NCBIfam" id="TIGR03662">
    <property type="entry name" value="Chlor_Arch_YYY"/>
    <property type="match status" value="1"/>
</dbReference>
<evidence type="ECO:0000313" key="2">
    <source>
        <dbReference type="EMBL" id="PWR71523.1"/>
    </source>
</evidence>
<keyword evidence="3" id="KW-1185">Reference proteome</keyword>
<protein>
    <recommendedName>
        <fullName evidence="4">YYY membrane protein</fullName>
    </recommendedName>
</protein>
<name>A0A2V2N8C0_9EURY</name>
<dbReference type="RefSeq" id="WP_109969141.1">
    <property type="nucleotide sequence ID" value="NZ_CP176093.1"/>
</dbReference>
<keyword evidence="1" id="KW-0812">Transmembrane</keyword>
<feature type="transmembrane region" description="Helical" evidence="1">
    <location>
        <begin position="64"/>
        <end position="80"/>
    </location>
</feature>
<feature type="transmembrane region" description="Helical" evidence="1">
    <location>
        <begin position="415"/>
        <end position="434"/>
    </location>
</feature>
<feature type="transmembrane region" description="Helical" evidence="1">
    <location>
        <begin position="35"/>
        <end position="57"/>
    </location>
</feature>
<dbReference type="InterPro" id="IPR018746">
    <property type="entry name" value="DUF2298"/>
</dbReference>
<proteinExistence type="predicted"/>
<feature type="transmembrane region" description="Helical" evidence="1">
    <location>
        <begin position="210"/>
        <end position="228"/>
    </location>
</feature>
<evidence type="ECO:0000256" key="1">
    <source>
        <dbReference type="SAM" id="Phobius"/>
    </source>
</evidence>
<dbReference type="GeneID" id="97550328"/>
<feature type="transmembrane region" description="Helical" evidence="1">
    <location>
        <begin position="440"/>
        <end position="467"/>
    </location>
</feature>
<sequence>MISPGDITLILAWIVLLFFLHFSLIPFLQPHFKKIFIPLAFSLSLLLYTLISFWSAFFHLPVQLALFPFVLGIGYSYVKIGRKNGLRGFFTCYSVVTSEWRYYLLFIVVFLAMLSLRIYSPDISSAEKFMDHGFISSMMRMPVIPPLDPWFAGGDLSVYYYLGHWMLASLGLTAGIPSTVLFTMALPTIAAYTAVNMYGIGHLLLPRLRLIPVVLLFLMNPAFVHLALAGTEWSKLLWDSTRVIDGTINEYPLFSFIFGDVHAHVLDFFPQTTLILLITLAITCWKEMHPVSRLVLILSSGLALGSIPPTNTWDILIQAPLVLITGAILLFHSTSIYPVQDRSLSLVSGLIQKVRQPEPGRRIIRHFSEGRGAFLYLLLVPLIGVLCYLPYYVTLKAQGIEGIGIVPLPSSLSEFLLVNGWFILILVISLLPIFRRSPWLLIIAVPFLVTGYIAAAIPAVLLCAILVRHKGACDLLAGAGLVILLFCEIFYLKDNMGDQYFRMNTVFKLYITAWILFSAATAGMLGRLLLPLVSKPSWSARIIDGAIPLILLLLLVLPVMVTATHAGPHTPTLDGLAWLSVSHPDDLAAVTWLRSQEGNLTLVEAEGGDYGYYSRVSAFTGIPAFLGWPFHESMWRNDTPSGWYNQRVTAIRAIYEEPSKLVNLMKMYHIDLLYVGPTEGEKYNVTLPETGLSPVFHQGTVTIYRVA</sequence>
<feature type="transmembrane region" description="Helical" evidence="1">
    <location>
        <begin position="373"/>
        <end position="394"/>
    </location>
</feature>
<feature type="transmembrane region" description="Helical" evidence="1">
    <location>
        <begin position="511"/>
        <end position="530"/>
    </location>
</feature>
<dbReference type="PANTHER" id="PTHR10790:SF51">
    <property type="entry name" value="TETRATRICOPEPTIDE REPEAT PROTEIN"/>
    <property type="match status" value="1"/>
</dbReference>
<feature type="transmembrane region" description="Helical" evidence="1">
    <location>
        <begin position="474"/>
        <end position="491"/>
    </location>
</feature>
<feature type="transmembrane region" description="Helical" evidence="1">
    <location>
        <begin position="268"/>
        <end position="285"/>
    </location>
</feature>
<accession>A0A2V2N8C0</accession>
<dbReference type="AlphaFoldDB" id="A0A2V2N8C0"/>
<comment type="caution">
    <text evidence="2">The sequence shown here is derived from an EMBL/GenBank/DDBJ whole genome shotgun (WGS) entry which is preliminary data.</text>
</comment>
<evidence type="ECO:0000313" key="3">
    <source>
        <dbReference type="Proteomes" id="UP000245657"/>
    </source>
</evidence>
<dbReference type="OrthoDB" id="313199at2157"/>
<keyword evidence="1" id="KW-1133">Transmembrane helix</keyword>
<feature type="transmembrane region" description="Helical" evidence="1">
    <location>
        <begin position="100"/>
        <end position="120"/>
    </location>
</feature>
<dbReference type="PANTHER" id="PTHR10790">
    <property type="entry name" value="TPR-DOMAIN CONTAINING PROTEIN"/>
    <property type="match status" value="1"/>
</dbReference>
<feature type="transmembrane region" description="Helical" evidence="1">
    <location>
        <begin position="174"/>
        <end position="198"/>
    </location>
</feature>
<feature type="transmembrane region" description="Helical" evidence="1">
    <location>
        <begin position="315"/>
        <end position="337"/>
    </location>
</feature>
<dbReference type="Proteomes" id="UP000245657">
    <property type="component" value="Unassembled WGS sequence"/>
</dbReference>
<feature type="transmembrane region" description="Helical" evidence="1">
    <location>
        <begin position="542"/>
        <end position="561"/>
    </location>
</feature>
<reference evidence="2 3" key="1">
    <citation type="submission" date="2018-05" db="EMBL/GenBank/DDBJ databases">
        <title>Draft genome of Methanospirillum lacunae Ki8-1.</title>
        <authorList>
            <person name="Dueholm M.S."/>
            <person name="Nielsen P.H."/>
            <person name="Bakmann L.F."/>
            <person name="Otzen D.E."/>
        </authorList>
    </citation>
    <scope>NUCLEOTIDE SEQUENCE [LARGE SCALE GENOMIC DNA]</scope>
    <source>
        <strain evidence="2 3">Ki8-1</strain>
    </source>
</reference>
<organism evidence="2 3">
    <name type="scientific">Methanospirillum lacunae</name>
    <dbReference type="NCBI Taxonomy" id="668570"/>
    <lineage>
        <taxon>Archaea</taxon>
        <taxon>Methanobacteriati</taxon>
        <taxon>Methanobacteriota</taxon>
        <taxon>Stenosarchaea group</taxon>
        <taxon>Methanomicrobia</taxon>
        <taxon>Methanomicrobiales</taxon>
        <taxon>Methanospirillaceae</taxon>
        <taxon>Methanospirillum</taxon>
    </lineage>
</organism>
<gene>
    <name evidence="2" type="ORF">DK846_11730</name>
</gene>
<dbReference type="EMBL" id="QGMY01000008">
    <property type="protein sequence ID" value="PWR71523.1"/>
    <property type="molecule type" value="Genomic_DNA"/>
</dbReference>
<feature type="transmembrane region" description="Helical" evidence="1">
    <location>
        <begin position="7"/>
        <end position="29"/>
    </location>
</feature>
<evidence type="ECO:0008006" key="4">
    <source>
        <dbReference type="Google" id="ProtNLM"/>
    </source>
</evidence>